<keyword evidence="4 10" id="KW-0808">Transferase</keyword>
<dbReference type="PANTHER" id="PTHR33908:SF11">
    <property type="entry name" value="MEMBRANE PROTEIN"/>
    <property type="match status" value="1"/>
</dbReference>
<dbReference type="Proteomes" id="UP000466794">
    <property type="component" value="Unassembled WGS sequence"/>
</dbReference>
<keyword evidence="5 8" id="KW-0812">Transmembrane</keyword>
<dbReference type="InterPro" id="IPR038731">
    <property type="entry name" value="RgtA/B/C-like"/>
</dbReference>
<evidence type="ECO:0000256" key="4">
    <source>
        <dbReference type="ARBA" id="ARBA00022679"/>
    </source>
</evidence>
<proteinExistence type="predicted"/>
<comment type="subcellular location">
    <subcellularLocation>
        <location evidence="1">Cell membrane</location>
        <topology evidence="1">Multi-pass membrane protein</topology>
    </subcellularLocation>
</comment>
<dbReference type="PANTHER" id="PTHR33908">
    <property type="entry name" value="MANNOSYLTRANSFERASE YKCB-RELATED"/>
    <property type="match status" value="1"/>
</dbReference>
<feature type="transmembrane region" description="Helical" evidence="8">
    <location>
        <begin position="17"/>
        <end position="38"/>
    </location>
</feature>
<organism evidence="10 11">
    <name type="scientific">Nocardia terrae</name>
    <dbReference type="NCBI Taxonomy" id="2675851"/>
    <lineage>
        <taxon>Bacteria</taxon>
        <taxon>Bacillati</taxon>
        <taxon>Actinomycetota</taxon>
        <taxon>Actinomycetes</taxon>
        <taxon>Mycobacteriales</taxon>
        <taxon>Nocardiaceae</taxon>
        <taxon>Nocardia</taxon>
    </lineage>
</organism>
<evidence type="ECO:0000256" key="6">
    <source>
        <dbReference type="ARBA" id="ARBA00022989"/>
    </source>
</evidence>
<sequence length="501" mass="53523">MVADSVRSSSGTDRREPFAVVAVAVVAAVTAVVAAAAATRYGYYYDELYFIAAGRRPSFGYVDQGPFVPLVARAMDWVFPGSFVALRIPAVAASVGVVVFGAVIARELGGGRGAQVVTAAACATSVLVLGQATTLSTNGIDTVLWVVLTWLLVRWVRTRQDGLLLAAGVVTAVDVQVKWLVPVFWIAVIIGAGVVGPRDLLRRPALWWGAGIALLAATPGLIWQARHGWPQLSMGSVVRRQTGGFAGSLWFVPSTLELWGLLGAVVVVCGVWQLLRSPGFRPYRFLGVAFLLVIAVFAVSGGRTVYGAGCYPVVIAAGSVGLAASARRWPAMAAIPAVVVSALAVVYFATPWRPASQFSPSSDRAVTLGPSVYSELGWSELDAVTVDAYRRLWPRQRPTAVIVTEWYVQAAALDHDRTNLPPVFSPNRGFGYFGAPPDTAETIIYVGGTEADLSHWFTSVVPAGRMENPLGIPGITRDITIWECGGPKQPWSVMWPTMRKL</sequence>
<feature type="transmembrane region" description="Helical" evidence="8">
    <location>
        <begin position="331"/>
        <end position="350"/>
    </location>
</feature>
<name>A0A7K1V873_9NOCA</name>
<protein>
    <submittedName>
        <fullName evidence="10">Glycosyl transferase family 39</fullName>
    </submittedName>
</protein>
<keyword evidence="11" id="KW-1185">Reference proteome</keyword>
<accession>A0A7K1V873</accession>
<feature type="transmembrane region" description="Helical" evidence="8">
    <location>
        <begin position="205"/>
        <end position="225"/>
    </location>
</feature>
<dbReference type="GO" id="GO:0009103">
    <property type="term" value="P:lipopolysaccharide biosynthetic process"/>
    <property type="evidence" value="ECO:0007669"/>
    <property type="project" value="UniProtKB-ARBA"/>
</dbReference>
<evidence type="ECO:0000256" key="2">
    <source>
        <dbReference type="ARBA" id="ARBA00022475"/>
    </source>
</evidence>
<dbReference type="EMBL" id="WRPP01000010">
    <property type="protein sequence ID" value="MVU82691.1"/>
    <property type="molecule type" value="Genomic_DNA"/>
</dbReference>
<evidence type="ECO:0000256" key="3">
    <source>
        <dbReference type="ARBA" id="ARBA00022676"/>
    </source>
</evidence>
<dbReference type="InterPro" id="IPR050297">
    <property type="entry name" value="LipidA_mod_glycosyltrf_83"/>
</dbReference>
<evidence type="ECO:0000313" key="10">
    <source>
        <dbReference type="EMBL" id="MVU82691.1"/>
    </source>
</evidence>
<dbReference type="GO" id="GO:0005886">
    <property type="term" value="C:plasma membrane"/>
    <property type="evidence" value="ECO:0007669"/>
    <property type="project" value="UniProtKB-SubCell"/>
</dbReference>
<keyword evidence="3" id="KW-0328">Glycosyltransferase</keyword>
<reference evidence="10 11" key="1">
    <citation type="submission" date="2019-12" db="EMBL/GenBank/DDBJ databases">
        <title>Nocardia sp. nov. ET3-3 isolated from soil.</title>
        <authorList>
            <person name="Kanchanasin P."/>
            <person name="Tanasupawat S."/>
            <person name="Yuki M."/>
            <person name="Kudo T."/>
        </authorList>
    </citation>
    <scope>NUCLEOTIDE SEQUENCE [LARGE SCALE GENOMIC DNA]</scope>
    <source>
        <strain evidence="10 11">ET3-3</strain>
    </source>
</reference>
<evidence type="ECO:0000259" key="9">
    <source>
        <dbReference type="Pfam" id="PF13231"/>
    </source>
</evidence>
<feature type="transmembrane region" description="Helical" evidence="8">
    <location>
        <begin position="258"/>
        <end position="275"/>
    </location>
</feature>
<keyword evidence="2" id="KW-1003">Cell membrane</keyword>
<feature type="transmembrane region" description="Helical" evidence="8">
    <location>
        <begin position="84"/>
        <end position="104"/>
    </location>
</feature>
<evidence type="ECO:0000313" key="11">
    <source>
        <dbReference type="Proteomes" id="UP000466794"/>
    </source>
</evidence>
<dbReference type="GO" id="GO:0016763">
    <property type="term" value="F:pentosyltransferase activity"/>
    <property type="evidence" value="ECO:0007669"/>
    <property type="project" value="TreeGrafter"/>
</dbReference>
<feature type="domain" description="Glycosyltransferase RgtA/B/C/D-like" evidence="9">
    <location>
        <begin position="63"/>
        <end position="223"/>
    </location>
</feature>
<feature type="transmembrane region" description="Helical" evidence="8">
    <location>
        <begin position="163"/>
        <end position="193"/>
    </location>
</feature>
<evidence type="ECO:0000256" key="7">
    <source>
        <dbReference type="ARBA" id="ARBA00023136"/>
    </source>
</evidence>
<evidence type="ECO:0000256" key="5">
    <source>
        <dbReference type="ARBA" id="ARBA00022692"/>
    </source>
</evidence>
<comment type="caution">
    <text evidence="10">The sequence shown here is derived from an EMBL/GenBank/DDBJ whole genome shotgun (WGS) entry which is preliminary data.</text>
</comment>
<keyword evidence="7 8" id="KW-0472">Membrane</keyword>
<dbReference type="Pfam" id="PF13231">
    <property type="entry name" value="PMT_2"/>
    <property type="match status" value="1"/>
</dbReference>
<feature type="transmembrane region" description="Helical" evidence="8">
    <location>
        <begin position="282"/>
        <end position="299"/>
    </location>
</feature>
<dbReference type="AlphaFoldDB" id="A0A7K1V873"/>
<keyword evidence="6 8" id="KW-1133">Transmembrane helix</keyword>
<gene>
    <name evidence="10" type="ORF">GPX89_36345</name>
</gene>
<evidence type="ECO:0000256" key="1">
    <source>
        <dbReference type="ARBA" id="ARBA00004651"/>
    </source>
</evidence>
<evidence type="ECO:0000256" key="8">
    <source>
        <dbReference type="SAM" id="Phobius"/>
    </source>
</evidence>